<dbReference type="EMBL" id="JBFOLK010000011">
    <property type="protein sequence ID" value="KAL2474529.1"/>
    <property type="molecule type" value="Genomic_DNA"/>
</dbReference>
<reference evidence="3" key="1">
    <citation type="submission" date="2024-07" db="EMBL/GenBank/DDBJ databases">
        <title>Two chromosome-level genome assemblies of Korean endemic species Abeliophyllum distichum and Forsythia ovata (Oleaceae).</title>
        <authorList>
            <person name="Jang H."/>
        </authorList>
    </citation>
    <scope>NUCLEOTIDE SEQUENCE [LARGE SCALE GENOMIC DNA]</scope>
</reference>
<name>A0ABD1QE87_9LAMI</name>
<dbReference type="Proteomes" id="UP001604336">
    <property type="component" value="Unassembled WGS sequence"/>
</dbReference>
<keyword evidence="3" id="KW-1185">Reference proteome</keyword>
<comment type="caution">
    <text evidence="2">The sequence shown here is derived from an EMBL/GenBank/DDBJ whole genome shotgun (WGS) entry which is preliminary data.</text>
</comment>
<evidence type="ECO:0000256" key="1">
    <source>
        <dbReference type="SAM" id="Phobius"/>
    </source>
</evidence>
<feature type="transmembrane region" description="Helical" evidence="1">
    <location>
        <begin position="6"/>
        <end position="25"/>
    </location>
</feature>
<keyword evidence="1" id="KW-1133">Transmembrane helix</keyword>
<proteinExistence type="predicted"/>
<evidence type="ECO:0000313" key="3">
    <source>
        <dbReference type="Proteomes" id="UP001604336"/>
    </source>
</evidence>
<keyword evidence="1" id="KW-0812">Transmembrane</keyword>
<protein>
    <submittedName>
        <fullName evidence="2">Uncharacterized protein</fullName>
    </submittedName>
</protein>
<gene>
    <name evidence="2" type="ORF">Adt_35265</name>
</gene>
<keyword evidence="1" id="KW-0472">Membrane</keyword>
<feature type="transmembrane region" description="Helical" evidence="1">
    <location>
        <begin position="32"/>
        <end position="49"/>
    </location>
</feature>
<evidence type="ECO:0000313" key="2">
    <source>
        <dbReference type="EMBL" id="KAL2474529.1"/>
    </source>
</evidence>
<organism evidence="2 3">
    <name type="scientific">Abeliophyllum distichum</name>
    <dbReference type="NCBI Taxonomy" id="126358"/>
    <lineage>
        <taxon>Eukaryota</taxon>
        <taxon>Viridiplantae</taxon>
        <taxon>Streptophyta</taxon>
        <taxon>Embryophyta</taxon>
        <taxon>Tracheophyta</taxon>
        <taxon>Spermatophyta</taxon>
        <taxon>Magnoliopsida</taxon>
        <taxon>eudicotyledons</taxon>
        <taxon>Gunneridae</taxon>
        <taxon>Pentapetalae</taxon>
        <taxon>asterids</taxon>
        <taxon>lamiids</taxon>
        <taxon>Lamiales</taxon>
        <taxon>Oleaceae</taxon>
        <taxon>Forsythieae</taxon>
        <taxon>Abeliophyllum</taxon>
    </lineage>
</organism>
<accession>A0ABD1QE87</accession>
<sequence length="149" mass="16249">MILTNVVYYFISLVSVMFASHLGELELVGSKLANSWAVVSGFALIVKFLQILSILSALITRLAFAITSLAFLLKSKVQLCLSEYLWFPQKAQPHMHLKPSLPPSCVNSSTYYPLITATSTSVSFTSSLFTTADRPASVTEDTTTPPLSP</sequence>
<dbReference type="AlphaFoldDB" id="A0ABD1QE87"/>